<dbReference type="AlphaFoldDB" id="A0A1G8XTA2"/>
<protein>
    <submittedName>
        <fullName evidence="2">Phage terminase-like protein, large subunit, contains N-terminal HTH domain</fullName>
    </submittedName>
</protein>
<evidence type="ECO:0000313" key="3">
    <source>
        <dbReference type="Proteomes" id="UP000199202"/>
    </source>
</evidence>
<evidence type="ECO:0000313" key="2">
    <source>
        <dbReference type="EMBL" id="SDJ93753.1"/>
    </source>
</evidence>
<gene>
    <name evidence="2" type="ORF">SAMN05421869_11368</name>
</gene>
<accession>A0A1G8XTA2</accession>
<dbReference type="Proteomes" id="UP000199202">
    <property type="component" value="Unassembled WGS sequence"/>
</dbReference>
<dbReference type="STRING" id="633440.SAMN05421869_11368"/>
<keyword evidence="3" id="KW-1185">Reference proteome</keyword>
<reference evidence="2 3" key="1">
    <citation type="submission" date="2016-10" db="EMBL/GenBank/DDBJ databases">
        <authorList>
            <person name="de Groot N.N."/>
        </authorList>
    </citation>
    <scope>NUCLEOTIDE SEQUENCE [LARGE SCALE GENOMIC DNA]</scope>
    <source>
        <strain evidence="2 3">CGMCC 4.6533</strain>
    </source>
</reference>
<feature type="region of interest" description="Disordered" evidence="1">
    <location>
        <begin position="520"/>
        <end position="539"/>
    </location>
</feature>
<dbReference type="EMBL" id="FNDJ01000013">
    <property type="protein sequence ID" value="SDJ93753.1"/>
    <property type="molecule type" value="Genomic_DNA"/>
</dbReference>
<proteinExistence type="predicted"/>
<organism evidence="2 3">
    <name type="scientific">Nonomuraea jiangxiensis</name>
    <dbReference type="NCBI Taxonomy" id="633440"/>
    <lineage>
        <taxon>Bacteria</taxon>
        <taxon>Bacillati</taxon>
        <taxon>Actinomycetota</taxon>
        <taxon>Actinomycetes</taxon>
        <taxon>Streptosporangiales</taxon>
        <taxon>Streptosporangiaceae</taxon>
        <taxon>Nonomuraea</taxon>
    </lineage>
</organism>
<evidence type="ECO:0000256" key="1">
    <source>
        <dbReference type="SAM" id="MobiDB-lite"/>
    </source>
</evidence>
<name>A0A1G8XTA2_9ACTN</name>
<sequence>MIVPPVSADGLPVGKPDAYGIRSVGYDVLAWGAEMLAQPDGDRAGEPWVWTDSQARLILWWYAVDQAGAWLFRRGQVVLPKGAGKSPMAAAVSCVELAGPVVFDGFDSTGEATGRPHPSPHVQLAAVSQDQAYNTMSLVLSMLGNGRAADEVEGLDLGVTRVRTRAGKLEPVTASAPSREGQRLTAAILDEPHLWTLANHGVRLAATLRRNLGKTGGRSLETTNCWRPGEGSVAEETSAYADLIASGGVVDGGLLRFHPKAVVADLADETQLRAGLAALYADSPWINIDRIVAEVYDVNTHPSDARRYYLNEVAVAEDSLIAAHEWDACESPERLQNGDTITLGFDGGKSDDATALVAMRVSDRLLQTLGIWECPEPPHDKGWQVDREAVNDMVRLAFDAYNVVAFFADVEQWTSYIDMWSVDFRDKLLVSASPNSPVGWDMRGRQQASTLANERLAAAVRDRLVKHTGELRLRAHALNTRRRPNRYGISFGKEARGSKRKVDGWAASILADQARHEVVESGKLDQPKKKRTGRVYGWN</sequence>